<keyword evidence="2 3" id="KW-0040">ANK repeat</keyword>
<feature type="repeat" description="ANK" evidence="3">
    <location>
        <begin position="71"/>
        <end position="103"/>
    </location>
</feature>
<feature type="repeat" description="ANK" evidence="3">
    <location>
        <begin position="661"/>
        <end position="693"/>
    </location>
</feature>
<accession>A0A6H5HZ68</accession>
<evidence type="ECO:0000313" key="5">
    <source>
        <dbReference type="Proteomes" id="UP000479190"/>
    </source>
</evidence>
<dbReference type="Pfam" id="PF12796">
    <property type="entry name" value="Ank_2"/>
    <property type="match status" value="5"/>
</dbReference>
<evidence type="ECO:0000256" key="2">
    <source>
        <dbReference type="ARBA" id="ARBA00023043"/>
    </source>
</evidence>
<evidence type="ECO:0000313" key="4">
    <source>
        <dbReference type="EMBL" id="CAB0030454.1"/>
    </source>
</evidence>
<feature type="repeat" description="ANK" evidence="3">
    <location>
        <begin position="324"/>
        <end position="356"/>
    </location>
</feature>
<dbReference type="InterPro" id="IPR036770">
    <property type="entry name" value="Ankyrin_rpt-contain_sf"/>
</dbReference>
<dbReference type="EMBL" id="CADCXV010000480">
    <property type="protein sequence ID" value="CAB0030454.1"/>
    <property type="molecule type" value="Genomic_DNA"/>
</dbReference>
<organism evidence="4 5">
    <name type="scientific">Trichogramma brassicae</name>
    <dbReference type="NCBI Taxonomy" id="86971"/>
    <lineage>
        <taxon>Eukaryota</taxon>
        <taxon>Metazoa</taxon>
        <taxon>Ecdysozoa</taxon>
        <taxon>Arthropoda</taxon>
        <taxon>Hexapoda</taxon>
        <taxon>Insecta</taxon>
        <taxon>Pterygota</taxon>
        <taxon>Neoptera</taxon>
        <taxon>Endopterygota</taxon>
        <taxon>Hymenoptera</taxon>
        <taxon>Apocrita</taxon>
        <taxon>Proctotrupomorpha</taxon>
        <taxon>Chalcidoidea</taxon>
        <taxon>Trichogrammatidae</taxon>
        <taxon>Trichogramma</taxon>
    </lineage>
</organism>
<dbReference type="PRINTS" id="PR01415">
    <property type="entry name" value="ANKYRIN"/>
</dbReference>
<sequence>MLQRLQSELESAVSRDDIEDLQELIDREGLPSDSEWIDYSLLMSALKANRCRVATMLVERGCRVNYAGLDGKTSPLHLAVLMGKIEMVELLLRKGASILARNERAETPLHLAAKLDFREYTIDCLMGALLSRSQENLVDESGLSLLHIACARDNSRLAAKLLAAGARPNEPIREDCGPQLWAGYTALHVAVQSANEYSCLLPLLLEAGADPNLGSPGGFNALHMAARRGSESLVEQLLASPGLELEARVDGPAHELQGWTALHLAALHRHASIVQLLVSRGLSVNSRTSPLGYAPLHVAMQDADSRTIRALIERGADLNATNAELHTPLHLAVIHQHYRLVKYLIEFGADLNAQQASDGYTALHIACLQKFGKYQSKERPFADLYELGPIDACSAKSAATSSLVPSFDGSVNKLSSEQLGGGSVGHSSGSNCCIVELICQQARITDKNPLDRHGLGYFHIGCMSGNLAMAREYISRGVSPGQRLEDSSPVWPGNTALHLAVLADKRDVVELLLHFGADPAETNASALSAIHLTLPPREFPCLILLLCFATCNSSIVSVADHPNGCNEILLHLLLDALEDKISRCEREATGLTRLHLACMRDCKNFADLFSELEIEVDRRIDDSSAIWPGCTPLHLALQFGRSIATKYLIDHAADVNAKDLRGWTPLHYACTNANESLIKYLLKHDADVDCVTVDEHKTPLFIAISQPNSNSRVIQLLLDFGSDINIEDAQGNTSLSAFYESSCKDVDFANRLMNNVYFIYEYLYTHIEKMRIVNYYISDKIIRVFEQLRE</sequence>
<dbReference type="AlphaFoldDB" id="A0A6H5HZ68"/>
<protein>
    <submittedName>
        <fullName evidence="4">Uncharacterized protein</fullName>
    </submittedName>
</protein>
<dbReference type="PANTHER" id="PTHR24198:SF175">
    <property type="entry name" value="ANKYRIN REPEAT AND PROTEIN KINASE DOMAIN-CONTAINING PROTEIN 1"/>
    <property type="match status" value="1"/>
</dbReference>
<feature type="repeat" description="ANK" evidence="3">
    <location>
        <begin position="257"/>
        <end position="289"/>
    </location>
</feature>
<dbReference type="SMART" id="SM00248">
    <property type="entry name" value="ANK"/>
    <property type="match status" value="15"/>
</dbReference>
<evidence type="ECO:0000256" key="1">
    <source>
        <dbReference type="ARBA" id="ARBA00022737"/>
    </source>
</evidence>
<keyword evidence="5" id="KW-1185">Reference proteome</keyword>
<keyword evidence="1" id="KW-0677">Repeat</keyword>
<dbReference type="PANTHER" id="PTHR24198">
    <property type="entry name" value="ANKYRIN REPEAT AND PROTEIN KINASE DOMAIN-CONTAINING PROTEIN"/>
    <property type="match status" value="1"/>
</dbReference>
<dbReference type="SUPFAM" id="SSF48403">
    <property type="entry name" value="Ankyrin repeat"/>
    <property type="match status" value="2"/>
</dbReference>
<feature type="repeat" description="ANK" evidence="3">
    <location>
        <begin position="695"/>
        <end position="729"/>
    </location>
</feature>
<feature type="repeat" description="ANK" evidence="3">
    <location>
        <begin position="628"/>
        <end position="660"/>
    </location>
</feature>
<evidence type="ECO:0000256" key="3">
    <source>
        <dbReference type="PROSITE-ProRule" id="PRU00023"/>
    </source>
</evidence>
<reference evidence="4 5" key="1">
    <citation type="submission" date="2020-02" db="EMBL/GenBank/DDBJ databases">
        <authorList>
            <person name="Ferguson B K."/>
        </authorList>
    </citation>
    <scope>NUCLEOTIDE SEQUENCE [LARGE SCALE GENOMIC DNA]</scope>
</reference>
<gene>
    <name evidence="4" type="ORF">TBRA_LOCUS2456</name>
</gene>
<feature type="repeat" description="ANK" evidence="3">
    <location>
        <begin position="217"/>
        <end position="250"/>
    </location>
</feature>
<dbReference type="PROSITE" id="PS50297">
    <property type="entry name" value="ANK_REP_REGION"/>
    <property type="match status" value="9"/>
</dbReference>
<feature type="repeat" description="ANK" evidence="3">
    <location>
        <begin position="492"/>
        <end position="524"/>
    </location>
</feature>
<dbReference type="Pfam" id="PF00023">
    <property type="entry name" value="Ank"/>
    <property type="match status" value="1"/>
</dbReference>
<dbReference type="Gene3D" id="1.25.40.20">
    <property type="entry name" value="Ankyrin repeat-containing domain"/>
    <property type="match status" value="6"/>
</dbReference>
<name>A0A6H5HZ68_9HYME</name>
<dbReference type="InterPro" id="IPR002110">
    <property type="entry name" value="Ankyrin_rpt"/>
</dbReference>
<dbReference type="OrthoDB" id="194358at2759"/>
<dbReference type="Proteomes" id="UP000479190">
    <property type="component" value="Unassembled WGS sequence"/>
</dbReference>
<proteinExistence type="predicted"/>
<feature type="repeat" description="ANK" evidence="3">
    <location>
        <begin position="182"/>
        <end position="216"/>
    </location>
</feature>
<feature type="repeat" description="ANK" evidence="3">
    <location>
        <begin position="291"/>
        <end position="323"/>
    </location>
</feature>
<dbReference type="PROSITE" id="PS50088">
    <property type="entry name" value="ANK_REPEAT"/>
    <property type="match status" value="10"/>
</dbReference>